<dbReference type="Proteomes" id="UP000256763">
    <property type="component" value="Unassembled WGS sequence"/>
</dbReference>
<keyword evidence="2" id="KW-1185">Reference proteome</keyword>
<gene>
    <name evidence="1" type="ORF">CAL65_17795</name>
</gene>
<dbReference type="AlphaFoldDB" id="A0A3E0WLY3"/>
<proteinExistence type="predicted"/>
<dbReference type="EMBL" id="NFZW01000022">
    <property type="protein sequence ID" value="RFA33223.1"/>
    <property type="molecule type" value="Genomic_DNA"/>
</dbReference>
<dbReference type="RefSeq" id="WP_116303460.1">
    <property type="nucleotide sequence ID" value="NZ_NFZV01000022.1"/>
</dbReference>
<evidence type="ECO:0008006" key="3">
    <source>
        <dbReference type="Google" id="ProtNLM"/>
    </source>
</evidence>
<name>A0A3E0WLY3_9GAMM</name>
<dbReference type="OrthoDB" id="9156440at2"/>
<comment type="caution">
    <text evidence="1">The sequence shown here is derived from an EMBL/GenBank/DDBJ whole genome shotgun (WGS) entry which is preliminary data.</text>
</comment>
<accession>A0A3E0WLY3</accession>
<protein>
    <recommendedName>
        <fullName evidence="3">HEPN AbiU2-like domain-containing protein</fullName>
    </recommendedName>
</protein>
<reference evidence="2" key="1">
    <citation type="submission" date="2017-05" db="EMBL/GenBank/DDBJ databases">
        <authorList>
            <person name="Sharma S."/>
            <person name="Sidhu C."/>
            <person name="Pinnaka A.K."/>
        </authorList>
    </citation>
    <scope>NUCLEOTIDE SEQUENCE [LARGE SCALE GENOMIC DNA]</scope>
    <source>
        <strain evidence="2">AK93</strain>
    </source>
</reference>
<organism evidence="1 2">
    <name type="scientific">Alkalilimnicola ehrlichii</name>
    <dbReference type="NCBI Taxonomy" id="351052"/>
    <lineage>
        <taxon>Bacteria</taxon>
        <taxon>Pseudomonadati</taxon>
        <taxon>Pseudomonadota</taxon>
        <taxon>Gammaproteobacteria</taxon>
        <taxon>Chromatiales</taxon>
        <taxon>Ectothiorhodospiraceae</taxon>
        <taxon>Alkalilimnicola</taxon>
    </lineage>
</organism>
<sequence length="181" mass="19698">MTAPRELAEQVLATAKPRTLYSALFNMANAYNQAAESAWRSIESTGNADFAGPAIMCRSFAIELLLKFFIAAQSPDKRFKELKAAGVNLRGHTYSSLFDRIDPTVQQAIADAYSQQSGKSVDVAGLRGLLVSLGDEPFVTWRYVYEAEATSHIDPRLLASVTQALGVAAQSIVRSLRSRPA</sequence>
<evidence type="ECO:0000313" key="2">
    <source>
        <dbReference type="Proteomes" id="UP000256763"/>
    </source>
</evidence>
<evidence type="ECO:0000313" key="1">
    <source>
        <dbReference type="EMBL" id="RFA33223.1"/>
    </source>
</evidence>